<gene>
    <name evidence="1" type="ORF">EFR84_25215</name>
</gene>
<reference evidence="1 2" key="1">
    <citation type="submission" date="2018-11" db="EMBL/GenBank/DDBJ databases">
        <title>Rhizobium chutanense sp. nov., isolated from root nodules of Phaseolus vulgaris in China.</title>
        <authorList>
            <person name="Huo Y."/>
        </authorList>
    </citation>
    <scope>NUCLEOTIDE SEQUENCE [LARGE SCALE GENOMIC DNA]</scope>
    <source>
        <strain evidence="1 2">C16</strain>
    </source>
</reference>
<dbReference type="AlphaFoldDB" id="A0A432NKL8"/>
<protein>
    <submittedName>
        <fullName evidence="1">Uncharacterized protein</fullName>
    </submittedName>
</protein>
<dbReference type="SUPFAM" id="SSF50242">
    <property type="entry name" value="TIMP-like"/>
    <property type="match status" value="1"/>
</dbReference>
<evidence type="ECO:0000313" key="1">
    <source>
        <dbReference type="EMBL" id="RUM00170.1"/>
    </source>
</evidence>
<dbReference type="EMBL" id="RJTJ01000027">
    <property type="protein sequence ID" value="RUM00170.1"/>
    <property type="molecule type" value="Genomic_DNA"/>
</dbReference>
<dbReference type="Proteomes" id="UP000278081">
    <property type="component" value="Unassembled WGS sequence"/>
</dbReference>
<dbReference type="OrthoDB" id="8399363at2"/>
<name>A0A432NKL8_9HYPH</name>
<sequence>MSEKEMFDSSDLVVRGRMKSVTVGVDVADPKAKGETFRMTRGEFEVEKVLKGSFKGKTLLLHTGFGTGDCGRLAEFVGATYWYRDKKNGVVEFGMSKTEIAGQPFYHTGICDYAKFPEQ</sequence>
<comment type="caution">
    <text evidence="1">The sequence shown here is derived from an EMBL/GenBank/DDBJ whole genome shotgun (WGS) entry which is preliminary data.</text>
</comment>
<organism evidence="1 2">
    <name type="scientific">Rhizobium chutanense</name>
    <dbReference type="NCBI Taxonomy" id="2035448"/>
    <lineage>
        <taxon>Bacteria</taxon>
        <taxon>Pseudomonadati</taxon>
        <taxon>Pseudomonadota</taxon>
        <taxon>Alphaproteobacteria</taxon>
        <taxon>Hyphomicrobiales</taxon>
        <taxon>Rhizobiaceae</taxon>
        <taxon>Rhizobium/Agrobacterium group</taxon>
        <taxon>Rhizobium</taxon>
    </lineage>
</organism>
<accession>A0A432NKL8</accession>
<dbReference type="InterPro" id="IPR008993">
    <property type="entry name" value="TIMP-like_OB-fold"/>
</dbReference>
<proteinExistence type="predicted"/>
<evidence type="ECO:0000313" key="2">
    <source>
        <dbReference type="Proteomes" id="UP000278081"/>
    </source>
</evidence>